<organism evidence="1 2">
    <name type="scientific">Pleurodeles waltl</name>
    <name type="common">Iberian ribbed newt</name>
    <dbReference type="NCBI Taxonomy" id="8319"/>
    <lineage>
        <taxon>Eukaryota</taxon>
        <taxon>Metazoa</taxon>
        <taxon>Chordata</taxon>
        <taxon>Craniata</taxon>
        <taxon>Vertebrata</taxon>
        <taxon>Euteleostomi</taxon>
        <taxon>Amphibia</taxon>
        <taxon>Batrachia</taxon>
        <taxon>Caudata</taxon>
        <taxon>Salamandroidea</taxon>
        <taxon>Salamandridae</taxon>
        <taxon>Pleurodelinae</taxon>
        <taxon>Pleurodeles</taxon>
    </lineage>
</organism>
<proteinExistence type="predicted"/>
<accession>A0AAV7NSB7</accession>
<keyword evidence="2" id="KW-1185">Reference proteome</keyword>
<evidence type="ECO:0000313" key="1">
    <source>
        <dbReference type="EMBL" id="KAJ1115700.1"/>
    </source>
</evidence>
<dbReference type="EMBL" id="JANPWB010000012">
    <property type="protein sequence ID" value="KAJ1115700.1"/>
    <property type="molecule type" value="Genomic_DNA"/>
</dbReference>
<dbReference type="AlphaFoldDB" id="A0AAV7NSB7"/>
<gene>
    <name evidence="1" type="ORF">NDU88_003922</name>
</gene>
<sequence length="97" mass="10769">MRHAAPNALVECDGLKDLEQKGRQLEERKEVDEVGAEVDACPAVTEKNYKLTGASHLDIGDKRSEDSGNHHMLDQVILSSTVHRIIRMYGLIAAMLE</sequence>
<comment type="caution">
    <text evidence="1">The sequence shown here is derived from an EMBL/GenBank/DDBJ whole genome shotgun (WGS) entry which is preliminary data.</text>
</comment>
<dbReference type="Proteomes" id="UP001066276">
    <property type="component" value="Chromosome 8"/>
</dbReference>
<evidence type="ECO:0000313" key="2">
    <source>
        <dbReference type="Proteomes" id="UP001066276"/>
    </source>
</evidence>
<protein>
    <submittedName>
        <fullName evidence="1">Uncharacterized protein</fullName>
    </submittedName>
</protein>
<name>A0AAV7NSB7_PLEWA</name>
<reference evidence="1" key="1">
    <citation type="journal article" date="2022" name="bioRxiv">
        <title>Sequencing and chromosome-scale assembly of the giantPleurodeles waltlgenome.</title>
        <authorList>
            <person name="Brown T."/>
            <person name="Elewa A."/>
            <person name="Iarovenko S."/>
            <person name="Subramanian E."/>
            <person name="Araus A.J."/>
            <person name="Petzold A."/>
            <person name="Susuki M."/>
            <person name="Suzuki K.-i.T."/>
            <person name="Hayashi T."/>
            <person name="Toyoda A."/>
            <person name="Oliveira C."/>
            <person name="Osipova E."/>
            <person name="Leigh N.D."/>
            <person name="Simon A."/>
            <person name="Yun M.H."/>
        </authorList>
    </citation>
    <scope>NUCLEOTIDE SEQUENCE</scope>
    <source>
        <strain evidence="1">20211129_DDA</strain>
        <tissue evidence="1">Liver</tissue>
    </source>
</reference>